<reference evidence="2 3" key="1">
    <citation type="submission" date="2016-11" db="EMBL/GenBank/DDBJ databases">
        <authorList>
            <person name="Jaros S."/>
            <person name="Januszkiewicz K."/>
            <person name="Wedrychowicz H."/>
        </authorList>
    </citation>
    <scope>NUCLEOTIDE SEQUENCE [LARGE SCALE GENOMIC DNA]</scope>
    <source>
        <strain evidence="2 3">DSM 15212</strain>
    </source>
</reference>
<keyword evidence="3" id="KW-1185">Reference proteome</keyword>
<evidence type="ECO:0000256" key="1">
    <source>
        <dbReference type="SAM" id="SignalP"/>
    </source>
</evidence>
<keyword evidence="1" id="KW-0732">Signal</keyword>
<gene>
    <name evidence="2" type="ORF">SAMN02745912_00936</name>
</gene>
<dbReference type="RefSeq" id="WP_073147459.1">
    <property type="nucleotide sequence ID" value="NZ_FRAG01000007.1"/>
</dbReference>
<organism evidence="2 3">
    <name type="scientific">Paramaledivibacter caminithermalis (strain DSM 15212 / CIP 107654 / DViRD3)</name>
    <name type="common">Clostridium caminithermale</name>
    <dbReference type="NCBI Taxonomy" id="1121301"/>
    <lineage>
        <taxon>Bacteria</taxon>
        <taxon>Bacillati</taxon>
        <taxon>Bacillota</taxon>
        <taxon>Clostridia</taxon>
        <taxon>Peptostreptococcales</taxon>
        <taxon>Caminicellaceae</taxon>
        <taxon>Paramaledivibacter</taxon>
    </lineage>
</organism>
<dbReference type="InterPro" id="IPR006540">
    <property type="entry name" value="Lactococcin_972"/>
</dbReference>
<sequence>MKKLGAILMLGALMIVMAIPAFAQIDTPVNGGTVVLAGEPSQITPYKIVSVDNGNGRWDYGTTLTITLKKKVWSNLDHNTKVHRSSCEIDGNYDNSGWVKARTTSKSSAIGPRNSVAYCNWDVK</sequence>
<dbReference type="STRING" id="1121301.SAMN02745912_00936"/>
<dbReference type="AlphaFoldDB" id="A0A1M6LT49"/>
<feature type="chain" id="PRO_5012477732" evidence="1">
    <location>
        <begin position="24"/>
        <end position="124"/>
    </location>
</feature>
<name>A0A1M6LT49_PARC5</name>
<evidence type="ECO:0000313" key="3">
    <source>
        <dbReference type="Proteomes" id="UP000184465"/>
    </source>
</evidence>
<dbReference type="Proteomes" id="UP000184465">
    <property type="component" value="Unassembled WGS sequence"/>
</dbReference>
<dbReference type="Gene3D" id="2.60.40.2850">
    <property type="match status" value="1"/>
</dbReference>
<protein>
    <submittedName>
        <fullName evidence="2">Bacteriocin (Lactococcin_972)</fullName>
    </submittedName>
</protein>
<dbReference type="Pfam" id="PF09683">
    <property type="entry name" value="Lactococcin_972"/>
    <property type="match status" value="1"/>
</dbReference>
<proteinExistence type="predicted"/>
<dbReference type="EMBL" id="FRAG01000007">
    <property type="protein sequence ID" value="SHJ74256.1"/>
    <property type="molecule type" value="Genomic_DNA"/>
</dbReference>
<accession>A0A1M6LT49</accession>
<evidence type="ECO:0000313" key="2">
    <source>
        <dbReference type="EMBL" id="SHJ74256.1"/>
    </source>
</evidence>
<feature type="signal peptide" evidence="1">
    <location>
        <begin position="1"/>
        <end position="23"/>
    </location>
</feature>
<dbReference type="OrthoDB" id="2658180at2"/>